<feature type="domain" description="Heterokaryon incompatibility" evidence="2">
    <location>
        <begin position="76"/>
        <end position="221"/>
    </location>
</feature>
<dbReference type="Proteomes" id="UP000799766">
    <property type="component" value="Unassembled WGS sequence"/>
</dbReference>
<dbReference type="PANTHER" id="PTHR24148">
    <property type="entry name" value="ANKYRIN REPEAT DOMAIN-CONTAINING PROTEIN 39 HOMOLOG-RELATED"/>
    <property type="match status" value="1"/>
</dbReference>
<feature type="region of interest" description="Disordered" evidence="1">
    <location>
        <begin position="305"/>
        <end position="324"/>
    </location>
</feature>
<accession>A0A6A6NYY9</accession>
<proteinExistence type="predicted"/>
<dbReference type="PANTHER" id="PTHR24148:SF64">
    <property type="entry name" value="HETEROKARYON INCOMPATIBILITY DOMAIN-CONTAINING PROTEIN"/>
    <property type="match status" value="1"/>
</dbReference>
<dbReference type="AlphaFoldDB" id="A0A6A6NYY9"/>
<sequence>MSRNARKRQRDWERPPPYVHEPLGDKPTFYDEDQLVVGRGWIRLLVLLPGPSDDVHVTCELKKVSIDQNGRIKSKYEALSWHWRNLLQSSQRPYINIRQDEGIYSKEVQPDILAALMELRQPHRNRYLWIDFICIDQDNFPEKNHQVEMMSTIYGQAEQVCVWLGAGDRSSNRALKFIKEEVLQLQNFDELCESKEAIKKWSALLDLMQRPWFSRRWVVQEIALARSATIYCGSESISWEHFAVAVELFVEVETATHRLSEVMKTDPDYYHIPGWFEYVSFLGASLLVEATSKLFRNYKPSDPRNLPAVTSAEHSVMQQQEEDPSYLDKSRQQPLLSLEYLVSSLAIFEATVSHDTIYCLLAIAQDTTPIADNTEFAEPKTENAVEPQDTARGASRFTHRRPYRVSYGKPYVDVCQEFIQFCIQQSEPSRALDIICRPWAQEDNHNLRQRFPSSKVPRDEGVPMPSWIPQLSGAAHIMHSQPGHRTLKMGRKNADILVGLPSTLQRNYNAAGTRTVDRKVLRFCKRVGKGIVDDPTAFPRKHYSMYIRGFILDKVTEIYPASQGGAIPQDWADAAGWTNIDPADENGPPDEFWRTLVADRGRDGRNPPVYYARACKESFLKGGLESGSVDTTKLIDNERCSIIAQFCRRVQAVIWNRCLIKTGKGSLGLASKVIEKGDLVCILYGCSVPVILRKNGGKKEDEVRDEWKEDTIKKVEFVQKRWRSYAKKMERLEKKWASQSPEIQKTKR</sequence>
<dbReference type="InterPro" id="IPR052895">
    <property type="entry name" value="HetReg/Transcr_Mod"/>
</dbReference>
<evidence type="ECO:0000313" key="3">
    <source>
        <dbReference type="EMBL" id="KAF2456965.1"/>
    </source>
</evidence>
<evidence type="ECO:0000313" key="4">
    <source>
        <dbReference type="Proteomes" id="UP000799766"/>
    </source>
</evidence>
<evidence type="ECO:0000259" key="2">
    <source>
        <dbReference type="Pfam" id="PF06985"/>
    </source>
</evidence>
<organism evidence="3 4">
    <name type="scientific">Lineolata rhizophorae</name>
    <dbReference type="NCBI Taxonomy" id="578093"/>
    <lineage>
        <taxon>Eukaryota</taxon>
        <taxon>Fungi</taxon>
        <taxon>Dikarya</taxon>
        <taxon>Ascomycota</taxon>
        <taxon>Pezizomycotina</taxon>
        <taxon>Dothideomycetes</taxon>
        <taxon>Dothideomycetes incertae sedis</taxon>
        <taxon>Lineolatales</taxon>
        <taxon>Lineolataceae</taxon>
        <taxon>Lineolata</taxon>
    </lineage>
</organism>
<gene>
    <name evidence="3" type="ORF">BDY21DRAFT_305250</name>
</gene>
<name>A0A6A6NYY9_9PEZI</name>
<protein>
    <submittedName>
        <fullName evidence="3">Heterokaryon incompatibility protein-domain-containing protein</fullName>
    </submittedName>
</protein>
<feature type="non-terminal residue" evidence="3">
    <location>
        <position position="748"/>
    </location>
</feature>
<dbReference type="Pfam" id="PF06985">
    <property type="entry name" value="HET"/>
    <property type="match status" value="1"/>
</dbReference>
<dbReference type="InterPro" id="IPR010730">
    <property type="entry name" value="HET"/>
</dbReference>
<dbReference type="EMBL" id="MU001682">
    <property type="protein sequence ID" value="KAF2456965.1"/>
    <property type="molecule type" value="Genomic_DNA"/>
</dbReference>
<reference evidence="3" key="1">
    <citation type="journal article" date="2020" name="Stud. Mycol.">
        <title>101 Dothideomycetes genomes: a test case for predicting lifestyles and emergence of pathogens.</title>
        <authorList>
            <person name="Haridas S."/>
            <person name="Albert R."/>
            <person name="Binder M."/>
            <person name="Bloem J."/>
            <person name="Labutti K."/>
            <person name="Salamov A."/>
            <person name="Andreopoulos B."/>
            <person name="Baker S."/>
            <person name="Barry K."/>
            <person name="Bills G."/>
            <person name="Bluhm B."/>
            <person name="Cannon C."/>
            <person name="Castanera R."/>
            <person name="Culley D."/>
            <person name="Daum C."/>
            <person name="Ezra D."/>
            <person name="Gonzalez J."/>
            <person name="Henrissat B."/>
            <person name="Kuo A."/>
            <person name="Liang C."/>
            <person name="Lipzen A."/>
            <person name="Lutzoni F."/>
            <person name="Magnuson J."/>
            <person name="Mondo S."/>
            <person name="Nolan M."/>
            <person name="Ohm R."/>
            <person name="Pangilinan J."/>
            <person name="Park H.-J."/>
            <person name="Ramirez L."/>
            <person name="Alfaro M."/>
            <person name="Sun H."/>
            <person name="Tritt A."/>
            <person name="Yoshinaga Y."/>
            <person name="Zwiers L.-H."/>
            <person name="Turgeon B."/>
            <person name="Goodwin S."/>
            <person name="Spatafora J."/>
            <person name="Crous P."/>
            <person name="Grigoriev I."/>
        </authorList>
    </citation>
    <scope>NUCLEOTIDE SEQUENCE</scope>
    <source>
        <strain evidence="3">ATCC 16933</strain>
    </source>
</reference>
<dbReference type="OrthoDB" id="3477286at2759"/>
<keyword evidence="4" id="KW-1185">Reference proteome</keyword>
<evidence type="ECO:0000256" key="1">
    <source>
        <dbReference type="SAM" id="MobiDB-lite"/>
    </source>
</evidence>